<dbReference type="PANTHER" id="PTHR33332">
    <property type="entry name" value="REVERSE TRANSCRIPTASE DOMAIN-CONTAINING PROTEIN"/>
    <property type="match status" value="1"/>
</dbReference>
<name>A0A1B6ENJ9_9HEMI</name>
<dbReference type="Pfam" id="PF00078">
    <property type="entry name" value="RVT_1"/>
    <property type="match status" value="1"/>
</dbReference>
<reference evidence="2" key="1">
    <citation type="submission" date="2015-11" db="EMBL/GenBank/DDBJ databases">
        <title>De novo transcriptome assembly of four potential Pierce s Disease insect vectors from Arizona vineyards.</title>
        <authorList>
            <person name="Tassone E.E."/>
        </authorList>
    </citation>
    <scope>NUCLEOTIDE SEQUENCE</scope>
</reference>
<protein>
    <recommendedName>
        <fullName evidence="1">Reverse transcriptase domain-containing protein</fullName>
    </recommendedName>
</protein>
<evidence type="ECO:0000259" key="1">
    <source>
        <dbReference type="PROSITE" id="PS50878"/>
    </source>
</evidence>
<dbReference type="PROSITE" id="PS50878">
    <property type="entry name" value="RT_POL"/>
    <property type="match status" value="1"/>
</dbReference>
<feature type="non-terminal residue" evidence="2">
    <location>
        <position position="1"/>
    </location>
</feature>
<dbReference type="Gene3D" id="3.60.10.10">
    <property type="entry name" value="Endonuclease/exonuclease/phosphatase"/>
    <property type="match status" value="1"/>
</dbReference>
<dbReference type="SUPFAM" id="SSF56219">
    <property type="entry name" value="DNase I-like"/>
    <property type="match status" value="1"/>
</dbReference>
<feature type="domain" description="Reverse transcriptase" evidence="1">
    <location>
        <begin position="394"/>
        <end position="659"/>
    </location>
</feature>
<sequence length="814" mass="93627">VDINALIISIYTIPKYEIKNRFLAKLEKMFVYLKRISKKMSVVILGDFNVNILENNSFSNKFKNIVECNGFCFQFYEPTRLSNNSATCLDNIIVQRTFNVKCKTNTDLGLSDHNALFLNLPTNVSAASTNKINSVAKKRSYSKENILAFVDSLNGPGTFNFDVMLSADENYNNFLSRFLMIFNSNFPLKTLKKNPKKKTVILNWVTQGIKISSQRKRELHWETKCNRNQQFLNYVKNYKKIFKKVVTNAKKISNSAYINKAENKSRAAWQIVNKTLGKNSNNKKEKIVLRGQNNLEISNPSIVAETFNDFFTNITQSIGLPKATVKGVHTSVKQVCVNKSVTLSNFQKCSRTEVLKVIKSLKNKNSVGWDEVPIAVLKAVADVIAGPLVQIINQCLNVGIFPSKLKYSQITPIFKKGSNLEITNYRPISVLSNFSKIFEKIINFRLLNYFEHFNLFYAKQYGFRKNVSTQTALTDFTNEVIASLDGSQDTAGVFCDLSKAFDCVDHSALLLKLNDYGVKGHCLSMIKSYLAHRKQRTIISVNSVRYFSEWSDINIGVPQGSILGPLFFLIYINDLPTAINKELILFADDTTAIIKRPNIADLFASLSEEIRDLETWFNINGLKLNLDKTQVIKFSIRNDNIENNYPNLVPSHKFLGIHLDKNLNWKVHLDYIQKKLRSFAFVFLHLRDSVSFETCKVVYYAYVESILRYGIVLWGQASEIKAIFTLQKRIIRIMTNSYPRSTCKPLFKNLMIFTLPSLYVFEILNYIHKQKFNFPDELTFQHEHDTRNSSKFRLPNHRSAFFSKISFVYWFETL</sequence>
<dbReference type="GO" id="GO:0071897">
    <property type="term" value="P:DNA biosynthetic process"/>
    <property type="evidence" value="ECO:0007669"/>
    <property type="project" value="UniProtKB-ARBA"/>
</dbReference>
<dbReference type="CDD" id="cd01650">
    <property type="entry name" value="RT_nLTR_like"/>
    <property type="match status" value="1"/>
</dbReference>
<gene>
    <name evidence="2" type="ORF">g.14305</name>
</gene>
<accession>A0A1B6ENJ9</accession>
<dbReference type="SUPFAM" id="SSF56672">
    <property type="entry name" value="DNA/RNA polymerases"/>
    <property type="match status" value="1"/>
</dbReference>
<dbReference type="InterPro" id="IPR043502">
    <property type="entry name" value="DNA/RNA_pol_sf"/>
</dbReference>
<dbReference type="AlphaFoldDB" id="A0A1B6ENJ9"/>
<proteinExistence type="predicted"/>
<evidence type="ECO:0000313" key="2">
    <source>
        <dbReference type="EMBL" id="JAS39511.1"/>
    </source>
</evidence>
<dbReference type="InterPro" id="IPR000477">
    <property type="entry name" value="RT_dom"/>
</dbReference>
<dbReference type="InterPro" id="IPR036691">
    <property type="entry name" value="Endo/exonu/phosph_ase_sf"/>
</dbReference>
<organism evidence="2">
    <name type="scientific">Cuerna arida</name>
    <dbReference type="NCBI Taxonomy" id="1464854"/>
    <lineage>
        <taxon>Eukaryota</taxon>
        <taxon>Metazoa</taxon>
        <taxon>Ecdysozoa</taxon>
        <taxon>Arthropoda</taxon>
        <taxon>Hexapoda</taxon>
        <taxon>Insecta</taxon>
        <taxon>Pterygota</taxon>
        <taxon>Neoptera</taxon>
        <taxon>Paraneoptera</taxon>
        <taxon>Hemiptera</taxon>
        <taxon>Auchenorrhyncha</taxon>
        <taxon>Membracoidea</taxon>
        <taxon>Cicadellidae</taxon>
        <taxon>Cicadellinae</taxon>
        <taxon>Proconiini</taxon>
        <taxon>Cuerna</taxon>
    </lineage>
</organism>
<dbReference type="EMBL" id="GECZ01030258">
    <property type="protein sequence ID" value="JAS39511.1"/>
    <property type="molecule type" value="Transcribed_RNA"/>
</dbReference>